<dbReference type="InterPro" id="IPR006700">
    <property type="entry name" value="RsmE"/>
</dbReference>
<feature type="domain" description="Ribosomal RNA small subunit methyltransferase E methyltransferase" evidence="13">
    <location>
        <begin position="73"/>
        <end position="241"/>
    </location>
</feature>
<dbReference type="SUPFAM" id="SSF88697">
    <property type="entry name" value="PUA domain-like"/>
    <property type="match status" value="1"/>
</dbReference>
<dbReference type="GO" id="GO:0070042">
    <property type="term" value="F:rRNA (uridine-N3-)-methyltransferase activity"/>
    <property type="evidence" value="ECO:0007669"/>
    <property type="project" value="TreeGrafter"/>
</dbReference>
<dbReference type="EC" id="2.1.1.193" evidence="3 12"/>
<dbReference type="AlphaFoldDB" id="A0A0F4KS49"/>
<evidence type="ECO:0000259" key="14">
    <source>
        <dbReference type="Pfam" id="PF20260"/>
    </source>
</evidence>
<dbReference type="Proteomes" id="UP000033695">
    <property type="component" value="Unassembled WGS sequence"/>
</dbReference>
<evidence type="ECO:0000259" key="13">
    <source>
        <dbReference type="Pfam" id="PF04452"/>
    </source>
</evidence>
<dbReference type="Pfam" id="PF20260">
    <property type="entry name" value="PUA_4"/>
    <property type="match status" value="1"/>
</dbReference>
<evidence type="ECO:0000256" key="12">
    <source>
        <dbReference type="PIRNR" id="PIRNR015601"/>
    </source>
</evidence>
<dbReference type="PIRSF" id="PIRSF015601">
    <property type="entry name" value="MTase_slr0722"/>
    <property type="match status" value="1"/>
</dbReference>
<evidence type="ECO:0000256" key="5">
    <source>
        <dbReference type="ARBA" id="ARBA00022490"/>
    </source>
</evidence>
<evidence type="ECO:0000256" key="8">
    <source>
        <dbReference type="ARBA" id="ARBA00022679"/>
    </source>
</evidence>
<proteinExistence type="inferred from homology"/>
<comment type="catalytic activity">
    <reaction evidence="11 12">
        <text>uridine(1498) in 16S rRNA + S-adenosyl-L-methionine = N(3)-methyluridine(1498) in 16S rRNA + S-adenosyl-L-homocysteine + H(+)</text>
        <dbReference type="Rhea" id="RHEA:42920"/>
        <dbReference type="Rhea" id="RHEA-COMP:10283"/>
        <dbReference type="Rhea" id="RHEA-COMP:10284"/>
        <dbReference type="ChEBI" id="CHEBI:15378"/>
        <dbReference type="ChEBI" id="CHEBI:57856"/>
        <dbReference type="ChEBI" id="CHEBI:59789"/>
        <dbReference type="ChEBI" id="CHEBI:65315"/>
        <dbReference type="ChEBI" id="CHEBI:74502"/>
        <dbReference type="EC" id="2.1.1.193"/>
    </reaction>
</comment>
<dbReference type="PATRIC" id="fig|1218508.4.peg.726"/>
<dbReference type="InterPro" id="IPR015947">
    <property type="entry name" value="PUA-like_sf"/>
</dbReference>
<dbReference type="SUPFAM" id="SSF75217">
    <property type="entry name" value="alpha/beta knot"/>
    <property type="match status" value="1"/>
</dbReference>
<dbReference type="InterPro" id="IPR046887">
    <property type="entry name" value="RsmE_PUA-like"/>
</dbReference>
<evidence type="ECO:0000256" key="10">
    <source>
        <dbReference type="ARBA" id="ARBA00025699"/>
    </source>
</evidence>
<dbReference type="STRING" id="1218508.JG29_07080"/>
<evidence type="ECO:0000256" key="4">
    <source>
        <dbReference type="ARBA" id="ARBA00013673"/>
    </source>
</evidence>
<gene>
    <name evidence="15" type="ORF">JG29_07080</name>
</gene>
<dbReference type="InterPro" id="IPR029026">
    <property type="entry name" value="tRNA_m1G_MTases_N"/>
</dbReference>
<accession>A0A0F4KS49</accession>
<evidence type="ECO:0000256" key="2">
    <source>
        <dbReference type="ARBA" id="ARBA00005528"/>
    </source>
</evidence>
<keyword evidence="6 12" id="KW-0698">rRNA processing</keyword>
<comment type="caution">
    <text evidence="15">The sequence shown here is derived from an EMBL/GenBank/DDBJ whole genome shotgun (WGS) entry which is preliminary data.</text>
</comment>
<dbReference type="PANTHER" id="PTHR30027:SF3">
    <property type="entry name" value="16S RRNA (URACIL(1498)-N(3))-METHYLTRANSFERASE"/>
    <property type="match status" value="1"/>
</dbReference>
<keyword evidence="16" id="KW-1185">Reference proteome</keyword>
<reference evidence="15 16" key="1">
    <citation type="submission" date="2014-12" db="EMBL/GenBank/DDBJ databases">
        <title>Comparative genomics of the lactic acid bacteria isolated from the honey bee gut.</title>
        <authorList>
            <person name="Ellegaard K.M."/>
            <person name="Tamarit D."/>
            <person name="Javelind E."/>
            <person name="Olofsson T."/>
            <person name="Andersson S.G."/>
            <person name="Vasquez A."/>
        </authorList>
    </citation>
    <scope>NUCLEOTIDE SEQUENCE [LARGE SCALE GENOMIC DNA]</scope>
    <source>
        <strain evidence="15 16">Hon2</strain>
    </source>
</reference>
<keyword evidence="7 12" id="KW-0489">Methyltransferase</keyword>
<dbReference type="PANTHER" id="PTHR30027">
    <property type="entry name" value="RIBOSOMAL RNA SMALL SUBUNIT METHYLTRANSFERASE E"/>
    <property type="match status" value="1"/>
</dbReference>
<dbReference type="EMBL" id="JXBZ01000007">
    <property type="protein sequence ID" value="KJY48888.1"/>
    <property type="molecule type" value="Genomic_DNA"/>
</dbReference>
<comment type="function">
    <text evidence="10 12">Specifically methylates the N3 position of the uracil ring of uridine 1498 (m3U1498) in 16S rRNA. Acts on the fully assembled 30S ribosomal subunit.</text>
</comment>
<comment type="similarity">
    <text evidence="2 12">Belongs to the RNA methyltransferase RsmE family.</text>
</comment>
<dbReference type="NCBIfam" id="TIGR00046">
    <property type="entry name" value="RsmE family RNA methyltransferase"/>
    <property type="match status" value="1"/>
</dbReference>
<evidence type="ECO:0000256" key="3">
    <source>
        <dbReference type="ARBA" id="ARBA00012328"/>
    </source>
</evidence>
<evidence type="ECO:0000256" key="1">
    <source>
        <dbReference type="ARBA" id="ARBA00004496"/>
    </source>
</evidence>
<keyword evidence="8 12" id="KW-0808">Transferase</keyword>
<dbReference type="InterPro" id="IPR029028">
    <property type="entry name" value="Alpha/beta_knot_MTases"/>
</dbReference>
<evidence type="ECO:0000256" key="6">
    <source>
        <dbReference type="ARBA" id="ARBA00022552"/>
    </source>
</evidence>
<name>A0A0F4KS49_9LACO</name>
<feature type="domain" description="Ribosomal RNA small subunit methyltransferase E PUA-like" evidence="14">
    <location>
        <begin position="18"/>
        <end position="63"/>
    </location>
</feature>
<keyword evidence="9 12" id="KW-0949">S-adenosyl-L-methionine</keyword>
<keyword evidence="5 12" id="KW-0963">Cytoplasm</keyword>
<dbReference type="RefSeq" id="WP_045922558.1">
    <property type="nucleotide sequence ID" value="NZ_JBHTHW010000003.1"/>
</dbReference>
<sequence length="253" mass="29116">MQQIFVQQRLTPNQDLVLEGTSFRHLIKVLRLHVNDYFWIVDKQQQTFQAQITTINSDNFQVHLQTLHRSNCELPVTSIIACSLSKKDKLDWITQKATELGAQQIVFFRSRYSIMKWAPTIVPKKLDHLQQIALSAAQQSHRLQVPQVKYYATLAELIKSQNADYQLVAYEQMAQEQKKGALADIFQQLQAGQSLMCLFGPEGGFAVEEIRQLRQNKYKLCGLGPRILRAETAPLYFLSALSYQTELEKELTN</sequence>
<dbReference type="HOGENOM" id="CLU_067442_3_0_9"/>
<evidence type="ECO:0000256" key="9">
    <source>
        <dbReference type="ARBA" id="ARBA00022691"/>
    </source>
</evidence>
<dbReference type="CDD" id="cd18084">
    <property type="entry name" value="RsmE-like"/>
    <property type="match status" value="1"/>
</dbReference>
<organism evidence="15 16">
    <name type="scientific">Bombilactobacillus mellis</name>
    <dbReference type="NCBI Taxonomy" id="1218508"/>
    <lineage>
        <taxon>Bacteria</taxon>
        <taxon>Bacillati</taxon>
        <taxon>Bacillota</taxon>
        <taxon>Bacilli</taxon>
        <taxon>Lactobacillales</taxon>
        <taxon>Lactobacillaceae</taxon>
        <taxon>Bombilactobacillus</taxon>
    </lineage>
</organism>
<dbReference type="InterPro" id="IPR046886">
    <property type="entry name" value="RsmE_MTase_dom"/>
</dbReference>
<evidence type="ECO:0000256" key="11">
    <source>
        <dbReference type="ARBA" id="ARBA00047944"/>
    </source>
</evidence>
<dbReference type="GO" id="GO:0070475">
    <property type="term" value="P:rRNA base methylation"/>
    <property type="evidence" value="ECO:0007669"/>
    <property type="project" value="TreeGrafter"/>
</dbReference>
<evidence type="ECO:0000313" key="16">
    <source>
        <dbReference type="Proteomes" id="UP000033695"/>
    </source>
</evidence>
<dbReference type="Gene3D" id="3.40.1280.10">
    <property type="match status" value="1"/>
</dbReference>
<protein>
    <recommendedName>
        <fullName evidence="4 12">Ribosomal RNA small subunit methyltransferase E</fullName>
        <ecNumber evidence="3 12">2.1.1.193</ecNumber>
    </recommendedName>
</protein>
<evidence type="ECO:0000313" key="15">
    <source>
        <dbReference type="EMBL" id="KJY48888.1"/>
    </source>
</evidence>
<evidence type="ECO:0000256" key="7">
    <source>
        <dbReference type="ARBA" id="ARBA00022603"/>
    </source>
</evidence>
<comment type="subcellular location">
    <subcellularLocation>
        <location evidence="1 12">Cytoplasm</location>
    </subcellularLocation>
</comment>
<dbReference type="Pfam" id="PF04452">
    <property type="entry name" value="Methyltrans_RNA"/>
    <property type="match status" value="1"/>
</dbReference>
<dbReference type="GO" id="GO:0005737">
    <property type="term" value="C:cytoplasm"/>
    <property type="evidence" value="ECO:0007669"/>
    <property type="project" value="UniProtKB-SubCell"/>
</dbReference>
<dbReference type="OrthoDB" id="9815641at2"/>